<feature type="signal peptide" evidence="2">
    <location>
        <begin position="1"/>
        <end position="27"/>
    </location>
</feature>
<dbReference type="HOGENOM" id="CLU_1723658_0_0_1"/>
<feature type="region of interest" description="Disordered" evidence="1">
    <location>
        <begin position="31"/>
        <end position="136"/>
    </location>
</feature>
<evidence type="ECO:0000256" key="2">
    <source>
        <dbReference type="SAM" id="SignalP"/>
    </source>
</evidence>
<name>A0A0C3QUA4_9AGAM</name>
<dbReference type="EMBL" id="KN822951">
    <property type="protein sequence ID" value="KIO32936.1"/>
    <property type="molecule type" value="Genomic_DNA"/>
</dbReference>
<proteinExistence type="predicted"/>
<evidence type="ECO:0000313" key="4">
    <source>
        <dbReference type="Proteomes" id="UP000054248"/>
    </source>
</evidence>
<reference evidence="3 4" key="1">
    <citation type="submission" date="2014-04" db="EMBL/GenBank/DDBJ databases">
        <authorList>
            <consortium name="DOE Joint Genome Institute"/>
            <person name="Kuo A."/>
            <person name="Girlanda M."/>
            <person name="Perotto S."/>
            <person name="Kohler A."/>
            <person name="Nagy L.G."/>
            <person name="Floudas D."/>
            <person name="Copeland A."/>
            <person name="Barry K.W."/>
            <person name="Cichocki N."/>
            <person name="Veneault-Fourrey C."/>
            <person name="LaButti K."/>
            <person name="Lindquist E.A."/>
            <person name="Lipzen A."/>
            <person name="Lundell T."/>
            <person name="Morin E."/>
            <person name="Murat C."/>
            <person name="Sun H."/>
            <person name="Tunlid A."/>
            <person name="Henrissat B."/>
            <person name="Grigoriev I.V."/>
            <person name="Hibbett D.S."/>
            <person name="Martin F."/>
            <person name="Nordberg H.P."/>
            <person name="Cantor M.N."/>
            <person name="Hua S.X."/>
        </authorList>
    </citation>
    <scope>NUCLEOTIDE SEQUENCE [LARGE SCALE GENOMIC DNA]</scope>
    <source>
        <strain evidence="3 4">MUT 4182</strain>
    </source>
</reference>
<organism evidence="3 4">
    <name type="scientific">Tulasnella calospora MUT 4182</name>
    <dbReference type="NCBI Taxonomy" id="1051891"/>
    <lineage>
        <taxon>Eukaryota</taxon>
        <taxon>Fungi</taxon>
        <taxon>Dikarya</taxon>
        <taxon>Basidiomycota</taxon>
        <taxon>Agaricomycotina</taxon>
        <taxon>Agaricomycetes</taxon>
        <taxon>Cantharellales</taxon>
        <taxon>Tulasnellaceae</taxon>
        <taxon>Tulasnella</taxon>
    </lineage>
</organism>
<feature type="compositionally biased region" description="Basic residues" evidence="1">
    <location>
        <begin position="123"/>
        <end position="134"/>
    </location>
</feature>
<evidence type="ECO:0000313" key="3">
    <source>
        <dbReference type="EMBL" id="KIO32936.1"/>
    </source>
</evidence>
<dbReference type="Proteomes" id="UP000054248">
    <property type="component" value="Unassembled WGS sequence"/>
</dbReference>
<dbReference type="AlphaFoldDB" id="A0A0C3QUA4"/>
<evidence type="ECO:0000256" key="1">
    <source>
        <dbReference type="SAM" id="MobiDB-lite"/>
    </source>
</evidence>
<protein>
    <submittedName>
        <fullName evidence="3">Uncharacterized protein</fullName>
    </submittedName>
</protein>
<feature type="chain" id="PRO_5002169136" evidence="2">
    <location>
        <begin position="28"/>
        <end position="152"/>
    </location>
</feature>
<keyword evidence="2" id="KW-0732">Signal</keyword>
<sequence>MAMPTRRQHSWHSFEVITSLCLSPFLGSFGMTQPFPTPQPAKPKDMPSPSSIPLQARQKRYGSGDNPGWSVRPGPAALNRQTPSRYAAHHYLAAGEDPSRDAGVGSMRKVQRGPVKDRDANARGRRRSWRRKKAGLRETWARVGRGAGGCSA</sequence>
<gene>
    <name evidence="3" type="ORF">M407DRAFT_4194</name>
</gene>
<reference evidence="4" key="2">
    <citation type="submission" date="2015-01" db="EMBL/GenBank/DDBJ databases">
        <title>Evolutionary Origins and Diversification of the Mycorrhizal Mutualists.</title>
        <authorList>
            <consortium name="DOE Joint Genome Institute"/>
            <consortium name="Mycorrhizal Genomics Consortium"/>
            <person name="Kohler A."/>
            <person name="Kuo A."/>
            <person name="Nagy L.G."/>
            <person name="Floudas D."/>
            <person name="Copeland A."/>
            <person name="Barry K.W."/>
            <person name="Cichocki N."/>
            <person name="Veneault-Fourrey C."/>
            <person name="LaButti K."/>
            <person name="Lindquist E.A."/>
            <person name="Lipzen A."/>
            <person name="Lundell T."/>
            <person name="Morin E."/>
            <person name="Murat C."/>
            <person name="Riley R."/>
            <person name="Ohm R."/>
            <person name="Sun H."/>
            <person name="Tunlid A."/>
            <person name="Henrissat B."/>
            <person name="Grigoriev I.V."/>
            <person name="Hibbett D.S."/>
            <person name="Martin F."/>
        </authorList>
    </citation>
    <scope>NUCLEOTIDE SEQUENCE [LARGE SCALE GENOMIC DNA]</scope>
    <source>
        <strain evidence="4">MUT 4182</strain>
    </source>
</reference>
<keyword evidence="4" id="KW-1185">Reference proteome</keyword>
<accession>A0A0C3QUA4</accession>